<reference evidence="1 2" key="1">
    <citation type="journal article" date="2019" name="Nat. Ecol. Evol.">
        <title>Megaphylogeny resolves global patterns of mushroom evolution.</title>
        <authorList>
            <person name="Varga T."/>
            <person name="Krizsan K."/>
            <person name="Foldi C."/>
            <person name="Dima B."/>
            <person name="Sanchez-Garcia M."/>
            <person name="Sanchez-Ramirez S."/>
            <person name="Szollosi G.J."/>
            <person name="Szarkandi J.G."/>
            <person name="Papp V."/>
            <person name="Albert L."/>
            <person name="Andreopoulos W."/>
            <person name="Angelini C."/>
            <person name="Antonin V."/>
            <person name="Barry K.W."/>
            <person name="Bougher N.L."/>
            <person name="Buchanan P."/>
            <person name="Buyck B."/>
            <person name="Bense V."/>
            <person name="Catcheside P."/>
            <person name="Chovatia M."/>
            <person name="Cooper J."/>
            <person name="Damon W."/>
            <person name="Desjardin D."/>
            <person name="Finy P."/>
            <person name="Geml J."/>
            <person name="Haridas S."/>
            <person name="Hughes K."/>
            <person name="Justo A."/>
            <person name="Karasinski D."/>
            <person name="Kautmanova I."/>
            <person name="Kiss B."/>
            <person name="Kocsube S."/>
            <person name="Kotiranta H."/>
            <person name="LaButti K.M."/>
            <person name="Lechner B.E."/>
            <person name="Liimatainen K."/>
            <person name="Lipzen A."/>
            <person name="Lukacs Z."/>
            <person name="Mihaltcheva S."/>
            <person name="Morgado L.N."/>
            <person name="Niskanen T."/>
            <person name="Noordeloos M.E."/>
            <person name="Ohm R.A."/>
            <person name="Ortiz-Santana B."/>
            <person name="Ovrebo C."/>
            <person name="Racz N."/>
            <person name="Riley R."/>
            <person name="Savchenko A."/>
            <person name="Shiryaev A."/>
            <person name="Soop K."/>
            <person name="Spirin V."/>
            <person name="Szebenyi C."/>
            <person name="Tomsovsky M."/>
            <person name="Tulloss R.E."/>
            <person name="Uehling J."/>
            <person name="Grigoriev I.V."/>
            <person name="Vagvolgyi C."/>
            <person name="Papp T."/>
            <person name="Martin F.M."/>
            <person name="Miettinen O."/>
            <person name="Hibbett D.S."/>
            <person name="Nagy L.G."/>
        </authorList>
    </citation>
    <scope>NUCLEOTIDE SEQUENCE [LARGE SCALE GENOMIC DNA]</scope>
    <source>
        <strain evidence="1 2">NL-1719</strain>
    </source>
</reference>
<name>A0ACD3A0B8_9AGAR</name>
<dbReference type="EMBL" id="ML209086">
    <property type="protein sequence ID" value="TFK59083.1"/>
    <property type="molecule type" value="Genomic_DNA"/>
</dbReference>
<gene>
    <name evidence="1" type="ORF">BDN72DRAFT_873094</name>
</gene>
<protein>
    <submittedName>
        <fullName evidence="1">Uncharacterized protein</fullName>
    </submittedName>
</protein>
<organism evidence="1 2">
    <name type="scientific">Pluteus cervinus</name>
    <dbReference type="NCBI Taxonomy" id="181527"/>
    <lineage>
        <taxon>Eukaryota</taxon>
        <taxon>Fungi</taxon>
        <taxon>Dikarya</taxon>
        <taxon>Basidiomycota</taxon>
        <taxon>Agaricomycotina</taxon>
        <taxon>Agaricomycetes</taxon>
        <taxon>Agaricomycetidae</taxon>
        <taxon>Agaricales</taxon>
        <taxon>Pluteineae</taxon>
        <taxon>Pluteaceae</taxon>
        <taxon>Pluteus</taxon>
    </lineage>
</organism>
<keyword evidence="2" id="KW-1185">Reference proteome</keyword>
<accession>A0ACD3A0B8</accession>
<evidence type="ECO:0000313" key="2">
    <source>
        <dbReference type="Proteomes" id="UP000308600"/>
    </source>
</evidence>
<sequence>MSARKKSTRKLDDAIIDHTTPRVKCSRTKIPFNPATFFATASTDTNTVQQVSPLPEFEPKIHFDIPELEPAIHAAASQEEPLANPVFTLDEALFAHLRSPTGTDNANADKPNMQREDKKTPKPIKYPSVRKYSECPVFLAESIREGRRGQSTITCSCGQPDTLYLCSDCFITPMVCSSCIVGQHKHTPFHRIKKWNNSFFKQVSLSVLGLHIVIGHPYGSRCPHTTAVDNFVVLDTNDIHVVNMNLCACGATSTLPHVQLLQENLFPATTDQPHTAATFRLLEAFDLLAYESKVSTYEFYQSLARLTDNTMVKDRYHEFLRMSWEWKYLKMLKRAGRGHHKDGIDKTGEGECAVLCPACPQPGKNMAPGWELASPQESFLHSLFIGLDANFRLKRKDISNDEKDPGLGCGITYIVEERAFKRHITAHAGEKEPKSSCSNHNAVNLAETTSSGKDYAATGLAKVECIRHEMHRPSGACDLQKGERYCNVDYIFYKTLQPLFLLRMVVSYDIACQWMIYLLTRMTSLAPSLFILDSRIQVSYLVPKFHLAAHILDCRNKFSFNYAPGVGRTDGEGVERAWAEINALATSTREMGPGLRRDTLDSHLGDANWWKVTKLGDALLRKLREAGPQMETSDAPLLAKWQDEMATWEKDPSSPNPFENRVDGPTQAAVRCELAQAEAEALAAGRDFALVPNMSPLQFMIRGLDLEAEQRHLKEQHSKLWAHARDRQHTAYTFQDNALQRKMKAWFPHQAKYIPNAVVLREQLAGAQGEEDYGWQTFEKPLWLPSQIKSQVSYDIQFAQIEWQLRVAQAYDAISSLRRTLYLRAHLRNFAKLSVRGQAATTRSQNNINTVQARVDANAEMYRAAQAALQSLAAMTGNSLEMIKYPVLNKEDIRELSEVEAKTSEGRSTVSWIWKMEGLTIQKDHEQEMDELRIQWGKSYSRAMRFTEEVQLVQEEMNRVLQFLKWQVGDWRRIAAQ</sequence>
<dbReference type="Proteomes" id="UP000308600">
    <property type="component" value="Unassembled WGS sequence"/>
</dbReference>
<proteinExistence type="predicted"/>
<evidence type="ECO:0000313" key="1">
    <source>
        <dbReference type="EMBL" id="TFK59083.1"/>
    </source>
</evidence>